<protein>
    <submittedName>
        <fullName evidence="1">Uncharacterized protein</fullName>
    </submittedName>
</protein>
<sequence length="140" mass="14488">MASITTAITTVPINSITIVRIGTVLSPLAAIAHLASHAGISGGSGCLTTAIIRTVVVVTAIIKSGVITTGVMTVVNIKAIITTTITTKADMAPITTVAIVIIQITPSQQRGCYDPDDHGYGAEQLAGKRSVKLNFKSCWK</sequence>
<comment type="caution">
    <text evidence="1">The sequence shown here is derived from an EMBL/GenBank/DDBJ whole genome shotgun (WGS) entry which is preliminary data.</text>
</comment>
<dbReference type="AlphaFoldDB" id="A0A388JLI0"/>
<dbReference type="EMBL" id="BFEA01000001">
    <property type="protein sequence ID" value="GBG58679.1"/>
    <property type="molecule type" value="Genomic_DNA"/>
</dbReference>
<evidence type="ECO:0000313" key="1">
    <source>
        <dbReference type="EMBL" id="GBG58679.1"/>
    </source>
</evidence>
<dbReference type="Gramene" id="GBG58679">
    <property type="protein sequence ID" value="GBG58679"/>
    <property type="gene ID" value="CBR_g80"/>
</dbReference>
<keyword evidence="2" id="KW-1185">Reference proteome</keyword>
<organism evidence="1 2">
    <name type="scientific">Chara braunii</name>
    <name type="common">Braun's stonewort</name>
    <dbReference type="NCBI Taxonomy" id="69332"/>
    <lineage>
        <taxon>Eukaryota</taxon>
        <taxon>Viridiplantae</taxon>
        <taxon>Streptophyta</taxon>
        <taxon>Charophyceae</taxon>
        <taxon>Charales</taxon>
        <taxon>Characeae</taxon>
        <taxon>Chara</taxon>
    </lineage>
</organism>
<name>A0A388JLI0_CHABU</name>
<accession>A0A388JLI0</accession>
<dbReference type="Proteomes" id="UP000265515">
    <property type="component" value="Unassembled WGS sequence"/>
</dbReference>
<evidence type="ECO:0000313" key="2">
    <source>
        <dbReference type="Proteomes" id="UP000265515"/>
    </source>
</evidence>
<gene>
    <name evidence="1" type="ORF">CBR_g80</name>
</gene>
<reference evidence="1 2" key="1">
    <citation type="journal article" date="2018" name="Cell">
        <title>The Chara Genome: Secondary Complexity and Implications for Plant Terrestrialization.</title>
        <authorList>
            <person name="Nishiyama T."/>
            <person name="Sakayama H."/>
            <person name="Vries J.D."/>
            <person name="Buschmann H."/>
            <person name="Saint-Marcoux D."/>
            <person name="Ullrich K.K."/>
            <person name="Haas F.B."/>
            <person name="Vanderstraeten L."/>
            <person name="Becker D."/>
            <person name="Lang D."/>
            <person name="Vosolsobe S."/>
            <person name="Rombauts S."/>
            <person name="Wilhelmsson P.K.I."/>
            <person name="Janitza P."/>
            <person name="Kern R."/>
            <person name="Heyl A."/>
            <person name="Rumpler F."/>
            <person name="Villalobos L.I.A.C."/>
            <person name="Clay J.M."/>
            <person name="Skokan R."/>
            <person name="Toyoda A."/>
            <person name="Suzuki Y."/>
            <person name="Kagoshima H."/>
            <person name="Schijlen E."/>
            <person name="Tajeshwar N."/>
            <person name="Catarino B."/>
            <person name="Hetherington A.J."/>
            <person name="Saltykova A."/>
            <person name="Bonnot C."/>
            <person name="Breuninger H."/>
            <person name="Symeonidi A."/>
            <person name="Radhakrishnan G.V."/>
            <person name="Van Nieuwerburgh F."/>
            <person name="Deforce D."/>
            <person name="Chang C."/>
            <person name="Karol K.G."/>
            <person name="Hedrich R."/>
            <person name="Ulvskov P."/>
            <person name="Glockner G."/>
            <person name="Delwiche C.F."/>
            <person name="Petrasek J."/>
            <person name="Van de Peer Y."/>
            <person name="Friml J."/>
            <person name="Beilby M."/>
            <person name="Dolan L."/>
            <person name="Kohara Y."/>
            <person name="Sugano S."/>
            <person name="Fujiyama A."/>
            <person name="Delaux P.-M."/>
            <person name="Quint M."/>
            <person name="TheiBen G."/>
            <person name="Hagemann M."/>
            <person name="Harholt J."/>
            <person name="Dunand C."/>
            <person name="Zachgo S."/>
            <person name="Langdale J."/>
            <person name="Maumus F."/>
            <person name="Straeten D.V.D."/>
            <person name="Gould S.B."/>
            <person name="Rensing S.A."/>
        </authorList>
    </citation>
    <scope>NUCLEOTIDE SEQUENCE [LARGE SCALE GENOMIC DNA]</scope>
    <source>
        <strain evidence="1 2">S276</strain>
    </source>
</reference>
<proteinExistence type="predicted"/>